<feature type="domain" description="PAS" evidence="6">
    <location>
        <begin position="118"/>
        <end position="188"/>
    </location>
</feature>
<evidence type="ECO:0000259" key="6">
    <source>
        <dbReference type="PROSITE" id="PS50112"/>
    </source>
</evidence>
<evidence type="ECO:0000256" key="5">
    <source>
        <dbReference type="ARBA" id="ARBA00022777"/>
    </source>
</evidence>
<dbReference type="CDD" id="cd00130">
    <property type="entry name" value="PAS"/>
    <property type="match status" value="2"/>
</dbReference>
<dbReference type="InterPro" id="IPR001610">
    <property type="entry name" value="PAC"/>
</dbReference>
<dbReference type="EMBL" id="FOOX01000032">
    <property type="protein sequence ID" value="SFH39067.1"/>
    <property type="molecule type" value="Genomic_DNA"/>
</dbReference>
<feature type="domain" description="PAC" evidence="7">
    <location>
        <begin position="192"/>
        <end position="244"/>
    </location>
</feature>
<keyword evidence="9" id="KW-1185">Reference proteome</keyword>
<accession>A0A1I2ZML7</accession>
<dbReference type="NCBIfam" id="TIGR00229">
    <property type="entry name" value="sensory_box"/>
    <property type="match status" value="2"/>
</dbReference>
<dbReference type="SUPFAM" id="SSF55785">
    <property type="entry name" value="PYP-like sensor domain (PAS domain)"/>
    <property type="match status" value="3"/>
</dbReference>
<dbReference type="InterPro" id="IPR035965">
    <property type="entry name" value="PAS-like_dom_sf"/>
</dbReference>
<evidence type="ECO:0000259" key="7">
    <source>
        <dbReference type="PROSITE" id="PS50113"/>
    </source>
</evidence>
<dbReference type="Pfam" id="PF08447">
    <property type="entry name" value="PAS_3"/>
    <property type="match status" value="1"/>
</dbReference>
<name>A0A1I2ZML7_9FIRM</name>
<dbReference type="STRING" id="341036.SAMN05660649_05028"/>
<comment type="catalytic activity">
    <reaction evidence="1">
        <text>ATP + protein L-histidine = ADP + protein N-phospho-L-histidine.</text>
        <dbReference type="EC" id="2.7.13.3"/>
    </reaction>
</comment>
<dbReference type="Pfam" id="PF00989">
    <property type="entry name" value="PAS"/>
    <property type="match status" value="1"/>
</dbReference>
<keyword evidence="4" id="KW-0808">Transferase</keyword>
<dbReference type="SMART" id="SM00086">
    <property type="entry name" value="PAC"/>
    <property type="match status" value="2"/>
</dbReference>
<organism evidence="8 9">
    <name type="scientific">Desulfotruncus arcticus DSM 17038</name>
    <dbReference type="NCBI Taxonomy" id="1121424"/>
    <lineage>
        <taxon>Bacteria</taxon>
        <taxon>Bacillati</taxon>
        <taxon>Bacillota</taxon>
        <taxon>Clostridia</taxon>
        <taxon>Eubacteriales</taxon>
        <taxon>Desulfallaceae</taxon>
        <taxon>Desulfotruncus</taxon>
    </lineage>
</organism>
<feature type="domain" description="PAC" evidence="7">
    <location>
        <begin position="74"/>
        <end position="124"/>
    </location>
</feature>
<dbReference type="InterPro" id="IPR052162">
    <property type="entry name" value="Sensor_kinase/Photoreceptor"/>
</dbReference>
<keyword evidence="3" id="KW-0597">Phosphoprotein</keyword>
<dbReference type="PROSITE" id="PS50113">
    <property type="entry name" value="PAC"/>
    <property type="match status" value="2"/>
</dbReference>
<dbReference type="GO" id="GO:0006355">
    <property type="term" value="P:regulation of DNA-templated transcription"/>
    <property type="evidence" value="ECO:0007669"/>
    <property type="project" value="InterPro"/>
</dbReference>
<dbReference type="GO" id="GO:0004673">
    <property type="term" value="F:protein histidine kinase activity"/>
    <property type="evidence" value="ECO:0007669"/>
    <property type="project" value="UniProtKB-EC"/>
</dbReference>
<gene>
    <name evidence="8" type="ORF">SAMN05660649_05028</name>
</gene>
<proteinExistence type="predicted"/>
<dbReference type="Proteomes" id="UP000199337">
    <property type="component" value="Unassembled WGS sequence"/>
</dbReference>
<dbReference type="PANTHER" id="PTHR43304:SF1">
    <property type="entry name" value="PAC DOMAIN-CONTAINING PROTEIN"/>
    <property type="match status" value="1"/>
</dbReference>
<keyword evidence="5" id="KW-0418">Kinase</keyword>
<evidence type="ECO:0000256" key="3">
    <source>
        <dbReference type="ARBA" id="ARBA00022553"/>
    </source>
</evidence>
<evidence type="ECO:0000256" key="4">
    <source>
        <dbReference type="ARBA" id="ARBA00022679"/>
    </source>
</evidence>
<dbReference type="PROSITE" id="PS50112">
    <property type="entry name" value="PAS"/>
    <property type="match status" value="1"/>
</dbReference>
<protein>
    <recommendedName>
        <fullName evidence="2">histidine kinase</fullName>
        <ecNumber evidence="2">2.7.13.3</ecNumber>
    </recommendedName>
</protein>
<dbReference type="EC" id="2.7.13.3" evidence="2"/>
<dbReference type="InterPro" id="IPR013655">
    <property type="entry name" value="PAS_fold_3"/>
</dbReference>
<dbReference type="InterPro" id="IPR013767">
    <property type="entry name" value="PAS_fold"/>
</dbReference>
<evidence type="ECO:0000313" key="8">
    <source>
        <dbReference type="EMBL" id="SFH39067.1"/>
    </source>
</evidence>
<dbReference type="RefSeq" id="WP_092476017.1">
    <property type="nucleotide sequence ID" value="NZ_FOOX01000032.1"/>
</dbReference>
<dbReference type="SMART" id="SM00091">
    <property type="entry name" value="PAS"/>
    <property type="match status" value="2"/>
</dbReference>
<dbReference type="InterPro" id="IPR000700">
    <property type="entry name" value="PAS-assoc_C"/>
</dbReference>
<dbReference type="InterPro" id="IPR000014">
    <property type="entry name" value="PAS"/>
</dbReference>
<evidence type="ECO:0000256" key="1">
    <source>
        <dbReference type="ARBA" id="ARBA00000085"/>
    </source>
</evidence>
<dbReference type="PANTHER" id="PTHR43304">
    <property type="entry name" value="PHYTOCHROME-LIKE PROTEIN CPH1"/>
    <property type="match status" value="1"/>
</dbReference>
<evidence type="ECO:0000256" key="2">
    <source>
        <dbReference type="ARBA" id="ARBA00012438"/>
    </source>
</evidence>
<reference evidence="9" key="1">
    <citation type="submission" date="2016-10" db="EMBL/GenBank/DDBJ databases">
        <authorList>
            <person name="Varghese N."/>
            <person name="Submissions S."/>
        </authorList>
    </citation>
    <scope>NUCLEOTIDE SEQUENCE [LARGE SCALE GENOMIC DNA]</scope>
    <source>
        <strain evidence="9">DSM 17038</strain>
    </source>
</reference>
<dbReference type="AlphaFoldDB" id="A0A1I2ZML7"/>
<sequence>MNIDFRDTFYSSPLPIYVVQDGFFKLVNPMMSKISGYSVKELLKLPFEQLVYHEDRSYVAAKALSRLAGENVLDEYEFRAVKRSGEIIYLRGYFSVIEHNGRPAILGQVMDITELLKSEKRYKNILESIEDGYFEVDLTGNLTFFNDSLCEMTGYAREELLGMNFRRYTRENYSKKVFETFNRVYRLGEPVKLYNLQTVKKDQTIRYVETSISLIKNTEGDKTGFRGIVRDVTEQKLMQEKLDLQQAYFKKLFESSPEGIVILDPTDKSQLQNSKF</sequence>
<dbReference type="OrthoDB" id="1795357at2"/>
<evidence type="ECO:0000313" key="9">
    <source>
        <dbReference type="Proteomes" id="UP000199337"/>
    </source>
</evidence>
<dbReference type="Gene3D" id="3.30.450.20">
    <property type="entry name" value="PAS domain"/>
    <property type="match status" value="2"/>
</dbReference>